<proteinExistence type="predicted"/>
<reference evidence="1" key="2">
    <citation type="journal article" date="2015" name="Data Brief">
        <title>Shoot transcriptome of the giant reed, Arundo donax.</title>
        <authorList>
            <person name="Barrero R.A."/>
            <person name="Guerrero F.D."/>
            <person name="Moolhuijzen P."/>
            <person name="Goolsby J.A."/>
            <person name="Tidwell J."/>
            <person name="Bellgard S.E."/>
            <person name="Bellgard M.I."/>
        </authorList>
    </citation>
    <scope>NUCLEOTIDE SEQUENCE</scope>
    <source>
        <tissue evidence="1">Shoot tissue taken approximately 20 cm above the soil surface</tissue>
    </source>
</reference>
<organism evidence="1">
    <name type="scientific">Arundo donax</name>
    <name type="common">Giant reed</name>
    <name type="synonym">Donax arundinaceus</name>
    <dbReference type="NCBI Taxonomy" id="35708"/>
    <lineage>
        <taxon>Eukaryota</taxon>
        <taxon>Viridiplantae</taxon>
        <taxon>Streptophyta</taxon>
        <taxon>Embryophyta</taxon>
        <taxon>Tracheophyta</taxon>
        <taxon>Spermatophyta</taxon>
        <taxon>Magnoliopsida</taxon>
        <taxon>Liliopsida</taxon>
        <taxon>Poales</taxon>
        <taxon>Poaceae</taxon>
        <taxon>PACMAD clade</taxon>
        <taxon>Arundinoideae</taxon>
        <taxon>Arundineae</taxon>
        <taxon>Arundo</taxon>
    </lineage>
</organism>
<reference evidence="1" key="1">
    <citation type="submission" date="2014-09" db="EMBL/GenBank/DDBJ databases">
        <authorList>
            <person name="Magalhaes I.L.F."/>
            <person name="Oliveira U."/>
            <person name="Santos F.R."/>
            <person name="Vidigal T.H.D.A."/>
            <person name="Brescovit A.D."/>
            <person name="Santos A.J."/>
        </authorList>
    </citation>
    <scope>NUCLEOTIDE SEQUENCE</scope>
    <source>
        <tissue evidence="1">Shoot tissue taken approximately 20 cm above the soil surface</tissue>
    </source>
</reference>
<protein>
    <submittedName>
        <fullName evidence="1">Uncharacterized protein</fullName>
    </submittedName>
</protein>
<dbReference type="EMBL" id="GBRH01232222">
    <property type="protein sequence ID" value="JAD65673.1"/>
    <property type="molecule type" value="Transcribed_RNA"/>
</dbReference>
<name>A0A0A9BU12_ARUDO</name>
<accession>A0A0A9BU12</accession>
<evidence type="ECO:0000313" key="1">
    <source>
        <dbReference type="EMBL" id="JAD65673.1"/>
    </source>
</evidence>
<dbReference type="AlphaFoldDB" id="A0A0A9BU12"/>
<sequence>MLLRTLYTCHAVHCSLFLQSNQSPGFFVLTHSRSLQSQSLKN</sequence>